<sequence>MRVSVAFRDDRLELDVPDDRLVGSWEGPEPMEVGAFLDRLRRELDGPRGFPPLAQNVVPGDRVVLAVDSEVPELARVVATLAGVLSGAGVESIRAVGLGPIPASQRDDWPASVPLGEHDPGAADPMAMAYLASTGGGRRIYLNRELIEADVVVSVGVLGFDTVLGYRGPWSTLFPGLSNAETQASERKSPAGVGRRGSVLEESAEVSWLLGSLFHVGVLPGRSGAAGVVAGEAGAVREEGIRAIEGAWTFRPEDRADLVIAGVGDPGRPTSLDDLAAGLATAAGLVRRGGKIALLSRAGGPLGPALSRLSGLDDPARGGAKALRGLEGAPDFPAALAVADALAWADIYLLSALDDDTVDDLSMIALGSPEEARRLASVSPSCLVVSRADRTRAGARRA</sequence>
<reference evidence="2 3" key="1">
    <citation type="submission" date="2018-12" db="EMBL/GenBank/DDBJ databases">
        <authorList>
            <person name="Toschakov S.V."/>
        </authorList>
    </citation>
    <scope>NUCLEOTIDE SEQUENCE [LARGE SCALE GENOMIC DNA]</scope>
    <source>
        <strain evidence="2 3">GM2012</strain>
    </source>
</reference>
<name>A0A432MMD1_9BACT</name>
<evidence type="ECO:0000259" key="1">
    <source>
        <dbReference type="Pfam" id="PF09861"/>
    </source>
</evidence>
<organism evidence="2 3">
    <name type="scientific">Tautonia sociabilis</name>
    <dbReference type="NCBI Taxonomy" id="2080755"/>
    <lineage>
        <taxon>Bacteria</taxon>
        <taxon>Pseudomonadati</taxon>
        <taxon>Planctomycetota</taxon>
        <taxon>Planctomycetia</taxon>
        <taxon>Isosphaerales</taxon>
        <taxon>Isosphaeraceae</taxon>
        <taxon>Tautonia</taxon>
    </lineage>
</organism>
<comment type="caution">
    <text evidence="2">The sequence shown here is derived from an EMBL/GenBank/DDBJ whole genome shotgun (WGS) entry which is preliminary data.</text>
</comment>
<dbReference type="RefSeq" id="WP_126724790.1">
    <property type="nucleotide sequence ID" value="NZ_RYZH01000012.1"/>
</dbReference>
<dbReference type="AlphaFoldDB" id="A0A432MMD1"/>
<dbReference type="Gene3D" id="3.40.50.11440">
    <property type="match status" value="1"/>
</dbReference>
<dbReference type="InterPro" id="IPR018657">
    <property type="entry name" value="LarA-like_N"/>
</dbReference>
<dbReference type="GO" id="GO:0050043">
    <property type="term" value="F:lactate racemase activity"/>
    <property type="evidence" value="ECO:0007669"/>
    <property type="project" value="InterPro"/>
</dbReference>
<dbReference type="Proteomes" id="UP000280296">
    <property type="component" value="Unassembled WGS sequence"/>
</dbReference>
<accession>A0A432MMD1</accession>
<protein>
    <submittedName>
        <fullName evidence="2">DUF2088 domain-containing protein</fullName>
    </submittedName>
</protein>
<feature type="domain" description="LarA-like N-terminal" evidence="1">
    <location>
        <begin position="122"/>
        <end position="182"/>
    </location>
</feature>
<proteinExistence type="predicted"/>
<reference evidence="2 3" key="2">
    <citation type="submission" date="2019-01" db="EMBL/GenBank/DDBJ databases">
        <title>Tautonia sociabilis, a novel thermotolerant planctomycete of Isosphaeraceae family, isolated from a 4000 m deep subterranean habitat.</title>
        <authorList>
            <person name="Kovaleva O.L."/>
            <person name="Elcheninov A.G."/>
            <person name="Van Heerden E."/>
            <person name="Toshchakov S.V."/>
            <person name="Novikov A."/>
            <person name="Bonch-Osmolovskaya E.A."/>
            <person name="Kublanov I.V."/>
        </authorList>
    </citation>
    <scope>NUCLEOTIDE SEQUENCE [LARGE SCALE GENOMIC DNA]</scope>
    <source>
        <strain evidence="2 3">GM2012</strain>
    </source>
</reference>
<keyword evidence="3" id="KW-1185">Reference proteome</keyword>
<dbReference type="OrthoDB" id="240996at2"/>
<evidence type="ECO:0000313" key="3">
    <source>
        <dbReference type="Proteomes" id="UP000280296"/>
    </source>
</evidence>
<dbReference type="Pfam" id="PF09861">
    <property type="entry name" value="Lar_N"/>
    <property type="match status" value="1"/>
</dbReference>
<gene>
    <name evidence="2" type="ORF">TsocGM_08035</name>
</gene>
<dbReference type="EMBL" id="RYZH01000012">
    <property type="protein sequence ID" value="RUL88276.1"/>
    <property type="molecule type" value="Genomic_DNA"/>
</dbReference>
<evidence type="ECO:0000313" key="2">
    <source>
        <dbReference type="EMBL" id="RUL88276.1"/>
    </source>
</evidence>